<dbReference type="GO" id="GO:0000702">
    <property type="term" value="F:oxidized base lesion DNA N-glycosylase activity"/>
    <property type="evidence" value="ECO:0007669"/>
    <property type="project" value="UniProtKB-ARBA"/>
</dbReference>
<dbReference type="SUPFAM" id="SSF48150">
    <property type="entry name" value="DNA-glycosylase"/>
    <property type="match status" value="1"/>
</dbReference>
<dbReference type="GO" id="GO:0006285">
    <property type="term" value="P:base-excision repair, AP site formation"/>
    <property type="evidence" value="ECO:0007669"/>
    <property type="project" value="UniProtKB-ARBA"/>
</dbReference>
<feature type="domain" description="HhH-GPD" evidence="2">
    <location>
        <begin position="148"/>
        <end position="308"/>
    </location>
</feature>
<proteinExistence type="predicted"/>
<evidence type="ECO:0000256" key="1">
    <source>
        <dbReference type="SAM" id="MobiDB-lite"/>
    </source>
</evidence>
<feature type="compositionally biased region" description="Polar residues" evidence="1">
    <location>
        <begin position="58"/>
        <end position="68"/>
    </location>
</feature>
<keyword evidence="4" id="KW-1185">Reference proteome</keyword>
<dbReference type="AlphaFoldDB" id="A0A364MTU0"/>
<dbReference type="OrthoDB" id="5607at2759"/>
<dbReference type="PANTHER" id="PTHR47203">
    <property type="match status" value="1"/>
</dbReference>
<name>A0A364MTU0_STELY</name>
<comment type="caution">
    <text evidence="3">The sequence shown here is derived from an EMBL/GenBank/DDBJ whole genome shotgun (WGS) entry which is preliminary data.</text>
</comment>
<dbReference type="PANTHER" id="PTHR47203:SF1">
    <property type="entry name" value="HYPOTHETICAL BASE EXCISION DNA REPAIR PROTEIN (EUROFUNG)"/>
    <property type="match status" value="1"/>
</dbReference>
<sequence>MRRSARTAAQTAQRTANVSVKRARSVSTSSEETVTKRPKRQTAVRPATKHADTKTPEPSKQADNSDTSGVGVMQAKEDANAGKKWKAWSDHATSTPYPDFGHPTNRECKVAYDILWDLHNDAVEAEFDDTNTPETIPFVLDAMIVAVLSQATSWSNAKRAMDSMKATYGSVFAYEDIYTGGSEKLQGTIRCGGLHVRKTKIIMSILEQVKQRYGRWSLDHLLEASDEDAMKELMSYKYIGPKSAFVVMGWCLKRNRFTVDTHVYRIAGLWGWRPKEATREKTQLHLDAVIPVELKFKLHFFLIQHGRMCPACRGGSKSSEPCEVQQKMKKQLK</sequence>
<dbReference type="InterPro" id="IPR003265">
    <property type="entry name" value="HhH-GPD_domain"/>
</dbReference>
<feature type="region of interest" description="Disordered" evidence="1">
    <location>
        <begin position="1"/>
        <end position="70"/>
    </location>
</feature>
<evidence type="ECO:0000313" key="3">
    <source>
        <dbReference type="EMBL" id="RAR03417.1"/>
    </source>
</evidence>
<feature type="compositionally biased region" description="Low complexity" evidence="1">
    <location>
        <begin position="1"/>
        <end position="16"/>
    </location>
</feature>
<dbReference type="Pfam" id="PF00730">
    <property type="entry name" value="HhH-GPD"/>
    <property type="match status" value="1"/>
</dbReference>
<organism evidence="3 4">
    <name type="scientific">Stemphylium lycopersici</name>
    <name type="common">Tomato gray leaf spot disease fungus</name>
    <name type="synonym">Thyrospora lycopersici</name>
    <dbReference type="NCBI Taxonomy" id="183478"/>
    <lineage>
        <taxon>Eukaryota</taxon>
        <taxon>Fungi</taxon>
        <taxon>Dikarya</taxon>
        <taxon>Ascomycota</taxon>
        <taxon>Pezizomycotina</taxon>
        <taxon>Dothideomycetes</taxon>
        <taxon>Pleosporomycetidae</taxon>
        <taxon>Pleosporales</taxon>
        <taxon>Pleosporineae</taxon>
        <taxon>Pleosporaceae</taxon>
        <taxon>Stemphylium</taxon>
    </lineage>
</organism>
<evidence type="ECO:0000313" key="4">
    <source>
        <dbReference type="Proteomes" id="UP000249619"/>
    </source>
</evidence>
<feature type="region of interest" description="Disordered" evidence="1">
    <location>
        <begin position="314"/>
        <end position="333"/>
    </location>
</feature>
<evidence type="ECO:0000259" key="2">
    <source>
        <dbReference type="SMART" id="SM00478"/>
    </source>
</evidence>
<dbReference type="EMBL" id="QGDH01000182">
    <property type="protein sequence ID" value="RAR03417.1"/>
    <property type="molecule type" value="Genomic_DNA"/>
</dbReference>
<dbReference type="Proteomes" id="UP000249619">
    <property type="component" value="Unassembled WGS sequence"/>
</dbReference>
<dbReference type="Gene3D" id="1.10.340.30">
    <property type="entry name" value="Hypothetical protein, domain 2"/>
    <property type="match status" value="1"/>
</dbReference>
<dbReference type="InterPro" id="IPR023170">
    <property type="entry name" value="HhH_base_excis_C"/>
</dbReference>
<dbReference type="Gene3D" id="1.10.1670.10">
    <property type="entry name" value="Helix-hairpin-Helix base-excision DNA repair enzymes (C-terminal)"/>
    <property type="match status" value="1"/>
</dbReference>
<dbReference type="InterPro" id="IPR011257">
    <property type="entry name" value="DNA_glycosylase"/>
</dbReference>
<protein>
    <submittedName>
        <fullName evidence="3">Base excision dna repair protein</fullName>
    </submittedName>
</protein>
<dbReference type="SMART" id="SM00478">
    <property type="entry name" value="ENDO3c"/>
    <property type="match status" value="1"/>
</dbReference>
<accession>A0A364MTU0</accession>
<reference evidence="4" key="1">
    <citation type="submission" date="2018-05" db="EMBL/GenBank/DDBJ databases">
        <title>Draft genome sequence of Stemphylium lycopersici strain CIDEFI 213.</title>
        <authorList>
            <person name="Medina R."/>
            <person name="Franco M.E.E."/>
            <person name="Lucentini C.G."/>
            <person name="Saparrat M.C.N."/>
            <person name="Balatti P.A."/>
        </authorList>
    </citation>
    <scope>NUCLEOTIDE SEQUENCE [LARGE SCALE GENOMIC DNA]</scope>
    <source>
        <strain evidence="4">CIDEFI 213</strain>
    </source>
</reference>
<dbReference type="CDD" id="cd00056">
    <property type="entry name" value="ENDO3c"/>
    <property type="match status" value="1"/>
</dbReference>
<gene>
    <name evidence="3" type="ORF">DDE83_008226</name>
</gene>